<gene>
    <name evidence="1" type="ORF">ACFSKV_01300</name>
</gene>
<proteinExistence type="predicted"/>
<sequence length="417" mass="47314">MNHNFKLFGLLFLCCLFFGVYPSFSQKTINLSFNRNGLMIEEIDLKSRKLKLGENYRLTVDGVNSAHIKAVIKPKSFNLQSNISEPLKVGFPGISTSGDVGKVYDELNTKIDAVRKSYSFLQLVDSLSKEVFKATRFSPSDSIVRKIIGDKLPINLEGETLKKTEENIIFLSYFAEKYSLWFNKKLENGTLNEEDFKLGLELQIIRKVIDKEDFLNKAAFLEKSMKAKPSITTEGFKAENDGVDLQISIIDTFKKDTLYKGEIEFVNYKMWNFDFSTGFIFSQLVDIPYSLSPAMEGKKEVLEEDYSNWDIAIGGLAHLTYKFSGFMSFGPQVGIGISILDTKPKYAVGFGFLLGRKSKVSLNGGLVFGKERRLSNQVEIINNRFFVSESLTSVPTFERFGTAPYFSLSYNLTKKRF</sequence>
<dbReference type="EMBL" id="JBHUIV010000003">
    <property type="protein sequence ID" value="MFD2200182.1"/>
    <property type="molecule type" value="Genomic_DNA"/>
</dbReference>
<protein>
    <submittedName>
        <fullName evidence="1">Uncharacterized protein</fullName>
    </submittedName>
</protein>
<evidence type="ECO:0000313" key="2">
    <source>
        <dbReference type="Proteomes" id="UP001597414"/>
    </source>
</evidence>
<dbReference type="Proteomes" id="UP001597414">
    <property type="component" value="Unassembled WGS sequence"/>
</dbReference>
<keyword evidence="2" id="KW-1185">Reference proteome</keyword>
<name>A0ABW5B274_9BACT</name>
<dbReference type="RefSeq" id="WP_380799770.1">
    <property type="nucleotide sequence ID" value="NZ_JBHUIV010000003.1"/>
</dbReference>
<organism evidence="1 2">
    <name type="scientific">Shivajiella indica</name>
    <dbReference type="NCBI Taxonomy" id="872115"/>
    <lineage>
        <taxon>Bacteria</taxon>
        <taxon>Pseudomonadati</taxon>
        <taxon>Bacteroidota</taxon>
        <taxon>Cytophagia</taxon>
        <taxon>Cytophagales</taxon>
        <taxon>Cyclobacteriaceae</taxon>
        <taxon>Shivajiella</taxon>
    </lineage>
</organism>
<accession>A0ABW5B274</accession>
<evidence type="ECO:0000313" key="1">
    <source>
        <dbReference type="EMBL" id="MFD2200182.1"/>
    </source>
</evidence>
<comment type="caution">
    <text evidence="1">The sequence shown here is derived from an EMBL/GenBank/DDBJ whole genome shotgun (WGS) entry which is preliminary data.</text>
</comment>
<reference evidence="2" key="1">
    <citation type="journal article" date="2019" name="Int. J. Syst. Evol. Microbiol.">
        <title>The Global Catalogue of Microorganisms (GCM) 10K type strain sequencing project: providing services to taxonomists for standard genome sequencing and annotation.</title>
        <authorList>
            <consortium name="The Broad Institute Genomics Platform"/>
            <consortium name="The Broad Institute Genome Sequencing Center for Infectious Disease"/>
            <person name="Wu L."/>
            <person name="Ma J."/>
        </authorList>
    </citation>
    <scope>NUCLEOTIDE SEQUENCE [LARGE SCALE GENOMIC DNA]</scope>
    <source>
        <strain evidence="2">KCTC 19812</strain>
    </source>
</reference>